<sequence length="160" mass="18145">RPLPGCEWHEACLGGNRCRLPGAEALLCTAAETDCTGLGAPVVRQEPNQRIFKLGRGSVLISFDINFWNLYNRDSSLLSEEFSEDICFQGSFLWFHILLFRSSILSFNYCWVHGCLRQMASNETDPHVVDSFSLSSLFLFSVHPLLDESYRVPTVLFLHP</sequence>
<feature type="non-terminal residue" evidence="1">
    <location>
        <position position="1"/>
    </location>
</feature>
<organism evidence="1 2">
    <name type="scientific">Penicillium nordicum</name>
    <dbReference type="NCBI Taxonomy" id="229535"/>
    <lineage>
        <taxon>Eukaryota</taxon>
        <taxon>Fungi</taxon>
        <taxon>Dikarya</taxon>
        <taxon>Ascomycota</taxon>
        <taxon>Pezizomycotina</taxon>
        <taxon>Eurotiomycetes</taxon>
        <taxon>Eurotiomycetidae</taxon>
        <taxon>Eurotiales</taxon>
        <taxon>Aspergillaceae</taxon>
        <taxon>Penicillium</taxon>
    </lineage>
</organism>
<dbReference type="Proteomes" id="UP000037696">
    <property type="component" value="Unassembled WGS sequence"/>
</dbReference>
<gene>
    <name evidence="1" type="ORF">ACN38_g12969</name>
</gene>
<keyword evidence="2" id="KW-1185">Reference proteome</keyword>
<accession>A0A0M8NXH0</accession>
<evidence type="ECO:0000313" key="2">
    <source>
        <dbReference type="Proteomes" id="UP000037696"/>
    </source>
</evidence>
<proteinExistence type="predicted"/>
<name>A0A0M8NXH0_9EURO</name>
<protein>
    <submittedName>
        <fullName evidence="1">Uncharacterized protein</fullName>
    </submittedName>
</protein>
<comment type="caution">
    <text evidence="1">The sequence shown here is derived from an EMBL/GenBank/DDBJ whole genome shotgun (WGS) entry which is preliminary data.</text>
</comment>
<dbReference type="EMBL" id="LHQQ01000516">
    <property type="protein sequence ID" value="KOS36301.1"/>
    <property type="molecule type" value="Genomic_DNA"/>
</dbReference>
<dbReference type="AlphaFoldDB" id="A0A0M8NXH0"/>
<evidence type="ECO:0000313" key="1">
    <source>
        <dbReference type="EMBL" id="KOS36301.1"/>
    </source>
</evidence>
<reference evidence="1 2" key="1">
    <citation type="submission" date="2015-08" db="EMBL/GenBank/DDBJ databases">
        <title>Genome sequencing of Penicillium nordicum.</title>
        <authorList>
            <person name="Nguyen H.D."/>
            <person name="Seifert K.A."/>
        </authorList>
    </citation>
    <scope>NUCLEOTIDE SEQUENCE [LARGE SCALE GENOMIC DNA]</scope>
    <source>
        <strain evidence="1 2">DAOMC 185683</strain>
    </source>
</reference>